<feature type="compositionally biased region" description="Pro residues" evidence="4">
    <location>
        <begin position="264"/>
        <end position="275"/>
    </location>
</feature>
<dbReference type="EMBL" id="CAHIKZ030004924">
    <property type="protein sequence ID" value="CAE1317332.1"/>
    <property type="molecule type" value="Genomic_DNA"/>
</dbReference>
<dbReference type="AlphaFoldDB" id="A0A812EAZ7"/>
<dbReference type="OrthoDB" id="1875751at2759"/>
<keyword evidence="1" id="KW-0677">Repeat</keyword>
<dbReference type="Gene3D" id="3.30.70.330">
    <property type="match status" value="2"/>
</dbReference>
<accession>A0A812EAZ7</accession>
<dbReference type="InterPro" id="IPR000504">
    <property type="entry name" value="RRM_dom"/>
</dbReference>
<dbReference type="FunFam" id="3.30.70.330:FF:000040">
    <property type="entry name" value="Heterogeneous nuclear ribonucleoprotein A2/B1"/>
    <property type="match status" value="1"/>
</dbReference>
<proteinExistence type="predicted"/>
<evidence type="ECO:0000313" key="7">
    <source>
        <dbReference type="Proteomes" id="UP000597762"/>
    </source>
</evidence>
<keyword evidence="7" id="KW-1185">Reference proteome</keyword>
<evidence type="ECO:0000313" key="6">
    <source>
        <dbReference type="EMBL" id="CAE1317332.1"/>
    </source>
</evidence>
<dbReference type="Pfam" id="PF00076">
    <property type="entry name" value="RRM_1"/>
    <property type="match status" value="2"/>
</dbReference>
<feature type="compositionally biased region" description="Pro residues" evidence="4">
    <location>
        <begin position="244"/>
        <end position="255"/>
    </location>
</feature>
<dbReference type="GO" id="GO:0071013">
    <property type="term" value="C:catalytic step 2 spliceosome"/>
    <property type="evidence" value="ECO:0007669"/>
    <property type="project" value="TreeGrafter"/>
</dbReference>
<feature type="region of interest" description="Disordered" evidence="4">
    <location>
        <begin position="232"/>
        <end position="292"/>
    </location>
</feature>
<feature type="compositionally biased region" description="Gly residues" evidence="4">
    <location>
        <begin position="276"/>
        <end position="291"/>
    </location>
</feature>
<evidence type="ECO:0000256" key="3">
    <source>
        <dbReference type="PROSITE-ProRule" id="PRU00176"/>
    </source>
</evidence>
<sequence length="386" mass="41552">MQLNSYSTELSLISYTTRPLLGSFIQMYQWERSIYHKGAIMPESRGRYRDSDSDGEKFCKLFIGGLNYTTNEEAMKEYFEPWGEVVDCVVMRDPNTKKSRGFGFITYKTEEQVDEAQRNRPHNIDNKEVETKRAMPRNETDSQATVKKLFVGGIKEDTGEEEIREYFSAKGKIETIDMITDKGTGKKRGFCFITFEDYDTVDKLVLKKYLDFKGKRVEVKKALSRAEMNHNKQINMGPMGGPMGPGPMGPGPMGPGPHMGGPMGPGPHMGPPGPPGRGGRGGMGGGRGAGGDWHNSPGNYGYGGGGNFNGGYHQGPGNWGGRGGHPGYGGYGHQGNYGGGHGGYGNQHGGYGGGGGGYGQGGWNQGYEGFGGGYGGGSGYGGGYRR</sequence>
<dbReference type="InterPro" id="IPR012677">
    <property type="entry name" value="Nucleotide-bd_a/b_plait_sf"/>
</dbReference>
<reference evidence="6" key="1">
    <citation type="submission" date="2021-01" db="EMBL/GenBank/DDBJ databases">
        <authorList>
            <person name="Li R."/>
            <person name="Bekaert M."/>
        </authorList>
    </citation>
    <scope>NUCLEOTIDE SEQUENCE</scope>
    <source>
        <strain evidence="6">Farmed</strain>
    </source>
</reference>
<comment type="caution">
    <text evidence="6">The sequence shown here is derived from an EMBL/GenBank/DDBJ whole genome shotgun (WGS) entry which is preliminary data.</text>
</comment>
<dbReference type="Proteomes" id="UP000597762">
    <property type="component" value="Unassembled WGS sequence"/>
</dbReference>
<dbReference type="PANTHER" id="PTHR48026">
    <property type="entry name" value="HOMOLOGOUS TO DROSOPHILA SQD (SQUID) PROTEIN"/>
    <property type="match status" value="1"/>
</dbReference>
<dbReference type="PROSITE" id="PS50102">
    <property type="entry name" value="RRM"/>
    <property type="match status" value="2"/>
</dbReference>
<evidence type="ECO:0000259" key="5">
    <source>
        <dbReference type="PROSITE" id="PS50102"/>
    </source>
</evidence>
<dbReference type="GO" id="GO:0003730">
    <property type="term" value="F:mRNA 3'-UTR binding"/>
    <property type="evidence" value="ECO:0007669"/>
    <property type="project" value="TreeGrafter"/>
</dbReference>
<evidence type="ECO:0000256" key="2">
    <source>
        <dbReference type="ARBA" id="ARBA00022884"/>
    </source>
</evidence>
<feature type="domain" description="RRM" evidence="5">
    <location>
        <begin position="59"/>
        <end position="142"/>
    </location>
</feature>
<dbReference type="GO" id="GO:0000398">
    <property type="term" value="P:mRNA splicing, via spliceosome"/>
    <property type="evidence" value="ECO:0007669"/>
    <property type="project" value="TreeGrafter"/>
</dbReference>
<evidence type="ECO:0000256" key="4">
    <source>
        <dbReference type="SAM" id="MobiDB-lite"/>
    </source>
</evidence>
<dbReference type="PANTHER" id="PTHR48026:SF14">
    <property type="entry name" value="HETEROGENEOUS NUCLEAR RIBONUCLEOPROTEIN A1"/>
    <property type="match status" value="1"/>
</dbReference>
<dbReference type="SMART" id="SM00360">
    <property type="entry name" value="RRM"/>
    <property type="match status" value="2"/>
</dbReference>
<keyword evidence="2 3" id="KW-0694">RNA-binding</keyword>
<organism evidence="6 7">
    <name type="scientific">Acanthosepion pharaonis</name>
    <name type="common">Pharaoh cuttlefish</name>
    <name type="synonym">Sepia pharaonis</name>
    <dbReference type="NCBI Taxonomy" id="158019"/>
    <lineage>
        <taxon>Eukaryota</taxon>
        <taxon>Metazoa</taxon>
        <taxon>Spiralia</taxon>
        <taxon>Lophotrochozoa</taxon>
        <taxon>Mollusca</taxon>
        <taxon>Cephalopoda</taxon>
        <taxon>Coleoidea</taxon>
        <taxon>Decapodiformes</taxon>
        <taxon>Sepiida</taxon>
        <taxon>Sepiina</taxon>
        <taxon>Sepiidae</taxon>
        <taxon>Acanthosepion</taxon>
    </lineage>
</organism>
<gene>
    <name evidence="6" type="ORF">SPHA_67904</name>
</gene>
<dbReference type="SUPFAM" id="SSF54928">
    <property type="entry name" value="RNA-binding domain, RBD"/>
    <property type="match status" value="2"/>
</dbReference>
<evidence type="ECO:0000256" key="1">
    <source>
        <dbReference type="ARBA" id="ARBA00022737"/>
    </source>
</evidence>
<name>A0A812EAZ7_ACAPH</name>
<dbReference type="InterPro" id="IPR035979">
    <property type="entry name" value="RBD_domain_sf"/>
</dbReference>
<protein>
    <submittedName>
        <fullName evidence="6">HNRNPA1_3</fullName>
    </submittedName>
</protein>
<feature type="domain" description="RRM" evidence="5">
    <location>
        <begin position="147"/>
        <end position="224"/>
    </location>
</feature>